<dbReference type="EC" id="3.2.2.6" evidence="1"/>
<evidence type="ECO:0000256" key="5">
    <source>
        <dbReference type="ARBA" id="ARBA00023027"/>
    </source>
</evidence>
<dbReference type="Gene3D" id="3.40.50.300">
    <property type="entry name" value="P-loop containing nucleotide triphosphate hydrolases"/>
    <property type="match status" value="1"/>
</dbReference>
<dbReference type="PANTHER" id="PTHR11017:SF559">
    <property type="entry name" value="DISEASE RESISTANCE PROTEIN CHL1"/>
    <property type="match status" value="1"/>
</dbReference>
<dbReference type="PANTHER" id="PTHR11017">
    <property type="entry name" value="LEUCINE-RICH REPEAT-CONTAINING PROTEIN"/>
    <property type="match status" value="1"/>
</dbReference>
<dbReference type="KEGG" id="jre:108994515"/>
<protein>
    <recommendedName>
        <fullName evidence="1">ADP-ribosyl cyclase/cyclic ADP-ribose hydrolase</fullName>
        <ecNumber evidence="1">3.2.2.6</ecNumber>
    </recommendedName>
</protein>
<dbReference type="InterPro" id="IPR000157">
    <property type="entry name" value="TIR_dom"/>
</dbReference>
<dbReference type="Proteomes" id="UP000235220">
    <property type="component" value="Chromosome 5"/>
</dbReference>
<dbReference type="Gene3D" id="1.10.8.430">
    <property type="entry name" value="Helical domain of apoptotic protease-activating factors"/>
    <property type="match status" value="1"/>
</dbReference>
<dbReference type="OrthoDB" id="6161812at2759"/>
<dbReference type="GeneID" id="108994515"/>
<reference evidence="10" key="1">
    <citation type="submission" date="2025-08" db="UniProtKB">
        <authorList>
            <consortium name="RefSeq"/>
        </authorList>
    </citation>
    <scope>IDENTIFICATION</scope>
    <source>
        <tissue evidence="10">Leaves</tissue>
    </source>
</reference>
<keyword evidence="9" id="KW-1185">Reference proteome</keyword>
<dbReference type="InterPro" id="IPR035897">
    <property type="entry name" value="Toll_tir_struct_dom_sf"/>
</dbReference>
<dbReference type="InterPro" id="IPR044974">
    <property type="entry name" value="Disease_R_plants"/>
</dbReference>
<proteinExistence type="predicted"/>
<dbReference type="GO" id="GO:0007165">
    <property type="term" value="P:signal transduction"/>
    <property type="evidence" value="ECO:0007669"/>
    <property type="project" value="InterPro"/>
</dbReference>
<organism evidence="9 10">
    <name type="scientific">Juglans regia</name>
    <name type="common">English walnut</name>
    <dbReference type="NCBI Taxonomy" id="51240"/>
    <lineage>
        <taxon>Eukaryota</taxon>
        <taxon>Viridiplantae</taxon>
        <taxon>Streptophyta</taxon>
        <taxon>Embryophyta</taxon>
        <taxon>Tracheophyta</taxon>
        <taxon>Spermatophyta</taxon>
        <taxon>Magnoliopsida</taxon>
        <taxon>eudicotyledons</taxon>
        <taxon>Gunneridae</taxon>
        <taxon>Pentapetalae</taxon>
        <taxon>rosids</taxon>
        <taxon>fabids</taxon>
        <taxon>Fagales</taxon>
        <taxon>Juglandaceae</taxon>
        <taxon>Juglans</taxon>
    </lineage>
</organism>
<dbReference type="Pfam" id="PF23282">
    <property type="entry name" value="WHD_ROQ1"/>
    <property type="match status" value="1"/>
</dbReference>
<keyword evidence="2" id="KW-0433">Leucine-rich repeat</keyword>
<dbReference type="GO" id="GO:0043531">
    <property type="term" value="F:ADP binding"/>
    <property type="evidence" value="ECO:0007669"/>
    <property type="project" value="InterPro"/>
</dbReference>
<dbReference type="InterPro" id="IPR042197">
    <property type="entry name" value="Apaf_helical"/>
</dbReference>
<dbReference type="SUPFAM" id="SSF52540">
    <property type="entry name" value="P-loop containing nucleoside triphosphate hydrolases"/>
    <property type="match status" value="1"/>
</dbReference>
<gene>
    <name evidence="10" type="primary">LOC108994515</name>
</gene>
<evidence type="ECO:0000313" key="10">
    <source>
        <dbReference type="RefSeq" id="XP_035546392.1"/>
    </source>
</evidence>
<accession>A0A6P9EUW8</accession>
<dbReference type="InterPro" id="IPR058192">
    <property type="entry name" value="WHD_ROQ1-like"/>
</dbReference>
<dbReference type="InterPro" id="IPR002182">
    <property type="entry name" value="NB-ARC"/>
</dbReference>
<dbReference type="Pfam" id="PF00931">
    <property type="entry name" value="NB-ARC"/>
    <property type="match status" value="1"/>
</dbReference>
<dbReference type="SUPFAM" id="SSF52058">
    <property type="entry name" value="L domain-like"/>
    <property type="match status" value="1"/>
</dbReference>
<dbReference type="FunCoup" id="A0A6P9EUW8">
    <property type="interactions" value="226"/>
</dbReference>
<dbReference type="GO" id="GO:0006952">
    <property type="term" value="P:defense response"/>
    <property type="evidence" value="ECO:0007669"/>
    <property type="project" value="InterPro"/>
</dbReference>
<evidence type="ECO:0000256" key="7">
    <source>
        <dbReference type="SAM" id="MobiDB-lite"/>
    </source>
</evidence>
<evidence type="ECO:0000256" key="2">
    <source>
        <dbReference type="ARBA" id="ARBA00022614"/>
    </source>
</evidence>
<evidence type="ECO:0000256" key="4">
    <source>
        <dbReference type="ARBA" id="ARBA00022801"/>
    </source>
</evidence>
<name>A0A6P9EUW8_JUGRE</name>
<dbReference type="AlphaFoldDB" id="A0A6P9EUW8"/>
<evidence type="ECO:0000259" key="8">
    <source>
        <dbReference type="PROSITE" id="PS50104"/>
    </source>
</evidence>
<keyword evidence="4" id="KW-0378">Hydrolase</keyword>
<comment type="catalytic activity">
    <reaction evidence="6">
        <text>NAD(+) + H2O = ADP-D-ribose + nicotinamide + H(+)</text>
        <dbReference type="Rhea" id="RHEA:16301"/>
        <dbReference type="ChEBI" id="CHEBI:15377"/>
        <dbReference type="ChEBI" id="CHEBI:15378"/>
        <dbReference type="ChEBI" id="CHEBI:17154"/>
        <dbReference type="ChEBI" id="CHEBI:57540"/>
        <dbReference type="ChEBI" id="CHEBI:57967"/>
        <dbReference type="EC" id="3.2.2.6"/>
    </reaction>
    <physiologicalReaction direction="left-to-right" evidence="6">
        <dbReference type="Rhea" id="RHEA:16302"/>
    </physiologicalReaction>
</comment>
<evidence type="ECO:0000256" key="3">
    <source>
        <dbReference type="ARBA" id="ARBA00022737"/>
    </source>
</evidence>
<feature type="compositionally biased region" description="Polar residues" evidence="7">
    <location>
        <begin position="1"/>
        <end position="12"/>
    </location>
</feature>
<sequence length="1017" mass="117330">MATQTPSSSTPEVSKKKKRDNSSSSRWKHEVFLSFYGKDTRTSFTDHLYADLKRKGILVFRDDEALQRGEDISKALRKAIQKSQYGIVILSKNYASSKWCLRELAEIVEWEKKTKLIKIIPIFYYVDPSDVRNQRGTFAKAFAAHEKDPKLDIKEIKMWKKAFSKVGNIKGEHIHDRYESTIIQDISRRISRKLNSRFSSHDYDKLVAIDCPVVKMMKLLDMESDDVLFVGIHGMGGVGKTTLAEIIYDRVSNSNSRFEGSSFISCIREKSVSARDLASLQKELLSTIMEEEIHVWDQNQGYRMRKKMLSNKRVFIVLDDVDSDEQLTALAGDRKWFGPGSRVIITSRDSHLLKRHGVNDIYKVEQLQEDEALQLFSLSAFDKTHPPKNYKDLSMDFVNYAQGLPLALKVLGSFLYEREIDAWKSVRDKLKAIPNPKIMDVLQISFDGLEESQKELFLDIAFVFGGHEHISSGMLLESFGHYRIDIDILLEKSIISKSKYGWLSMHDLLKELGREIVRRECPEEPGRRSRLFCHEDIFHVLKNDTGTDATKGIALDFCPGTEDQRLNAKAFSKMIKLRYLIFYDSRTLKWRGNPLKYMPTNELRFLEWPGYHSKSFPNSFQPKNLTVLRMPFSRFKQLWKGSMQVLDNLKEFDLSYSENLIEIPDLTGVPNLEKINLEGCRSLRELHPSIGSLKKLKALAFDECSSLEKLPDLSSLECLTYLGGQETAITQIPYVNLMAKSIRSFDLQGRKLMRLKSRDPIYHIGSLVEYQKEGIYDHVETAYIDFDIKGENILDMAGGVVSALDDDLNMISGWSLGFHMIPEWVQYKSDGSSIKIDLDANTNPEMGFAFFIICDSDQFFSNYQLGCNSISSLFKGWIINTSQVRLTIVFETDEEYYVEYNCSHYNLIPPILNVSLGKRIGFWVYIPAVLRFMDIRRVIKISFRTYYNEDIVKDVEVKECGVHLVCPDDANSEFFNSIALSGPLGSSNSDFHRRFFAYMRKKKDKERFVFFSRKKRD</sequence>
<keyword evidence="3" id="KW-0677">Repeat</keyword>
<dbReference type="Gene3D" id="3.80.10.10">
    <property type="entry name" value="Ribonuclease Inhibitor"/>
    <property type="match status" value="1"/>
</dbReference>
<evidence type="ECO:0000256" key="6">
    <source>
        <dbReference type="ARBA" id="ARBA00047304"/>
    </source>
</evidence>
<evidence type="ECO:0000256" key="1">
    <source>
        <dbReference type="ARBA" id="ARBA00011982"/>
    </source>
</evidence>
<dbReference type="Pfam" id="PF01582">
    <property type="entry name" value="TIR"/>
    <property type="match status" value="1"/>
</dbReference>
<dbReference type="SMART" id="SM00255">
    <property type="entry name" value="TIR"/>
    <property type="match status" value="1"/>
</dbReference>
<dbReference type="Pfam" id="PF20160">
    <property type="entry name" value="C-JID"/>
    <property type="match status" value="1"/>
</dbReference>
<dbReference type="Gene3D" id="3.40.50.10140">
    <property type="entry name" value="Toll/interleukin-1 receptor homology (TIR) domain"/>
    <property type="match status" value="1"/>
</dbReference>
<evidence type="ECO:0000313" key="9">
    <source>
        <dbReference type="Proteomes" id="UP000235220"/>
    </source>
</evidence>
<dbReference type="FunFam" id="3.40.50.10140:FF:000007">
    <property type="entry name" value="Disease resistance protein (TIR-NBS-LRR class)"/>
    <property type="match status" value="1"/>
</dbReference>
<dbReference type="InParanoid" id="A0A6P9EUW8"/>
<dbReference type="InterPro" id="IPR045344">
    <property type="entry name" value="C-JID"/>
</dbReference>
<dbReference type="InterPro" id="IPR027417">
    <property type="entry name" value="P-loop_NTPase"/>
</dbReference>
<dbReference type="PROSITE" id="PS50104">
    <property type="entry name" value="TIR"/>
    <property type="match status" value="1"/>
</dbReference>
<dbReference type="InterPro" id="IPR032675">
    <property type="entry name" value="LRR_dom_sf"/>
</dbReference>
<dbReference type="SUPFAM" id="SSF52200">
    <property type="entry name" value="Toll/Interleukin receptor TIR domain"/>
    <property type="match status" value="1"/>
</dbReference>
<feature type="domain" description="TIR" evidence="8">
    <location>
        <begin position="27"/>
        <end position="194"/>
    </location>
</feature>
<dbReference type="RefSeq" id="XP_035546392.1">
    <property type="nucleotide sequence ID" value="XM_035690499.1"/>
</dbReference>
<feature type="region of interest" description="Disordered" evidence="7">
    <location>
        <begin position="1"/>
        <end position="22"/>
    </location>
</feature>
<dbReference type="PRINTS" id="PR00364">
    <property type="entry name" value="DISEASERSIST"/>
</dbReference>
<keyword evidence="5" id="KW-0520">NAD</keyword>
<dbReference type="GO" id="GO:0061809">
    <property type="term" value="F:NAD+ nucleosidase activity, cyclic ADP-ribose generating"/>
    <property type="evidence" value="ECO:0007669"/>
    <property type="project" value="UniProtKB-EC"/>
</dbReference>